<dbReference type="CDD" id="cd03670">
    <property type="entry name" value="NUDIX_ADPRase_Nudt9"/>
    <property type="match status" value="1"/>
</dbReference>
<keyword evidence="3" id="KW-0813">Transport</keyword>
<dbReference type="Pfam" id="PF25969">
    <property type="entry name" value="NUDT9_N"/>
    <property type="match status" value="1"/>
</dbReference>
<keyword evidence="6" id="KW-0107">Calcium channel</keyword>
<feature type="compositionally biased region" description="Basic and acidic residues" evidence="13">
    <location>
        <begin position="772"/>
        <end position="804"/>
    </location>
</feature>
<evidence type="ECO:0000256" key="2">
    <source>
        <dbReference type="ARBA" id="ARBA00009501"/>
    </source>
</evidence>
<feature type="transmembrane region" description="Helical" evidence="14">
    <location>
        <begin position="945"/>
        <end position="966"/>
    </location>
</feature>
<dbReference type="Pfam" id="PF18139">
    <property type="entry name" value="LSDAT_euk"/>
    <property type="match status" value="1"/>
</dbReference>
<evidence type="ECO:0000256" key="3">
    <source>
        <dbReference type="ARBA" id="ARBA00022448"/>
    </source>
</evidence>
<evidence type="ECO:0000259" key="15">
    <source>
        <dbReference type="PROSITE" id="PS51462"/>
    </source>
</evidence>
<dbReference type="InterPro" id="IPR050927">
    <property type="entry name" value="TRPM"/>
</dbReference>
<feature type="region of interest" description="Disordered" evidence="13">
    <location>
        <begin position="768"/>
        <end position="804"/>
    </location>
</feature>
<dbReference type="Gene3D" id="3.90.79.10">
    <property type="entry name" value="Nucleoside Triphosphate Pyrophosphohydrolase"/>
    <property type="match status" value="1"/>
</dbReference>
<dbReference type="InterPro" id="IPR000086">
    <property type="entry name" value="NUDIX_hydrolase_dom"/>
</dbReference>
<keyword evidence="11 14" id="KW-0472">Membrane</keyword>
<evidence type="ECO:0000256" key="13">
    <source>
        <dbReference type="SAM" id="MobiDB-lite"/>
    </source>
</evidence>
<protein>
    <recommendedName>
        <fullName evidence="15">Nudix hydrolase domain-containing protein</fullName>
    </recommendedName>
</protein>
<evidence type="ECO:0000256" key="6">
    <source>
        <dbReference type="ARBA" id="ARBA00022673"/>
    </source>
</evidence>
<comment type="subcellular location">
    <subcellularLocation>
        <location evidence="1">Cell membrane</location>
        <topology evidence="1">Multi-pass membrane protein</topology>
    </subcellularLocation>
</comment>
<dbReference type="SUPFAM" id="SSF55811">
    <property type="entry name" value="Nudix"/>
    <property type="match status" value="1"/>
</dbReference>
<keyword evidence="7 14" id="KW-0812">Transmembrane</keyword>
<dbReference type="InterPro" id="IPR057366">
    <property type="entry name" value="TRPM-like"/>
</dbReference>
<dbReference type="EMBL" id="JAODUP010000004">
    <property type="protein sequence ID" value="KAK2170166.1"/>
    <property type="molecule type" value="Genomic_DNA"/>
</dbReference>
<keyword evidence="17" id="KW-1185">Reference proteome</keyword>
<comment type="similarity">
    <text evidence="2">Belongs to the transient receptor (TC 1.A.4) family. LTrpC subfamily. TRPM2 sub-subfamily.</text>
</comment>
<keyword evidence="12" id="KW-0407">Ion channel</keyword>
<dbReference type="Gene3D" id="3.40.50.450">
    <property type="match status" value="1"/>
</dbReference>
<dbReference type="PROSITE" id="PS51462">
    <property type="entry name" value="NUDIX"/>
    <property type="match status" value="1"/>
</dbReference>
<feature type="transmembrane region" description="Helical" evidence="14">
    <location>
        <begin position="908"/>
        <end position="933"/>
    </location>
</feature>
<keyword evidence="4" id="KW-1003">Cell membrane</keyword>
<evidence type="ECO:0000256" key="10">
    <source>
        <dbReference type="ARBA" id="ARBA00023065"/>
    </source>
</evidence>
<sequence>MSRKTSHTKVMPVTDNMLQPSSCQENITKVSSSNLGGITVNSGGNNAEFIKWVTNNIQKRVCDKFVPVKAKLERQSSLLLPTVKRNARLPPVRNSDKLCYCGYKESEHSTDALANGKTAKEDDWKEENTKAILPSDAFGELEFSGYSQRISKYIRVDESTDMDLMLKVMVNGWQLKMPNLLISVTGGAKNFTMKPRLKEVFRRGLMKAAESTGAWIITGGMNAGVMKHVGEAVRDYTVTHGNKNQVVAIGIAPWGCVAGKETLISRSNRGKWPAMYRVRDTQRRQSPLDPNHSHFILVDNGTQHKFGTEIRFRANLESSISRMLKAQGTGDENVSIPLVSVVLEGGPGTLETVKSAIKNGTPAVIVEGSGRAADLLAFAYSNSSEEEVEVTDKDGNKHKKIMPMFDNELFDKVKSMIRHEWKDKDIDSRVTWVRECLDRRDHMTVFQLDHGNSAKDIDLAILQALLKVNKGKTIDQLRLALAWKRIDIAKNNIFTDEAKWDPKELHEVMFSAILNNGKDFVDLFLENGIILTEFLTVKRLLQLYNSLPTNSFLYQLLRKNQGSKKSKFSLADVGRLISDLTGDFYQPLYLQQHYKSIDPEKLLTRPLKHQVSIEDDLLQIVTKQNDLDNKTGNPDFEEPARELFIWCVLNHKLEMAKFFWEEGKDGIAAALTAQNITLGMIKKNDDSELEKELVFQERKLPLFGDTTCVQLAVEADNRKFIAHSACQSLLNNIWMGQMQQDNGLLRLMFCMLVPLFITPLIKFHPIAQSSQENEKSPKDNSKLHSTDNSIKRGSVDPSQYDKQEAPVRVQVVARADPDSKIRNVKRPISAPDGTYRGEPGDGCHSECRFVHYVLLVQFTTKAMFSNGQIMLSAMELLLIIWVASLFLEEIRQIAMMDANKVNMKFRGYISNVWNIMDVIALLTFIVGLVLRLIPPDTCSNQSCFTAARIIYGLDLMAFFFRVLHMFSVHKRLGPKLDMIGQMMVDLAYFVVILMVFIASYGIAIQAMLYPGTPLNISLIKHVLQRPYFQIFGELFLDEIEGEACPASGCSEPTSQWFVPILLGVYILITNVLMLNLVIAMFSYTFGKIQERTDEHWKFQRYFLIKEYYDRPPLCPPLILLSHVYLVFRALFQKCKCCSNTVENVFRKQFNDAEMRQLIMWENMCADEFVRHAQAEEMQCEEYRVKEIGDRVESISQQVNQMAEVSLMMQTGSQQTSATYKLPPVLDDRLTYLEEQLQRTAKALNWIIDSMVENNMGSKQGKPELPDIDELREKAQQKHEAVKMMKKKEFEMMLKRQLELHIKSRTKYYPTNSKDIVIERKHVPDDKVPWKEDWADYEPVDFTDPGILFKPHYADINLQDFSPDERPVLPFNKFDTDNNVNRVSYCGQYKIVAGIPLNPRGRTGLCGRGVLGRWGPNHAGDPVVTRWHRDSSGVITRSSGKPVLEFISIQRSDNKEWAIPGGILEEGQQVYGCLKVEFLDESTDSSSEDMQQRLEKLWSTGVLVYEDYADDPRNTDNAWLETIAINYHDEDGSLLRNATIKAGDNVELIQWQKINSSHSFYGSHLSILQKVADKHTAAF</sequence>
<feature type="transmembrane region" description="Helical" evidence="14">
    <location>
        <begin position="986"/>
        <end position="1008"/>
    </location>
</feature>
<dbReference type="PANTHER" id="PTHR13800:SF12">
    <property type="entry name" value="TRANSIENT RECEPTOR POTENTIAL CATION CHANNEL SUBFAMILY M MEMBER-LIKE 2"/>
    <property type="match status" value="1"/>
</dbReference>
<evidence type="ECO:0000256" key="4">
    <source>
        <dbReference type="ARBA" id="ARBA00022475"/>
    </source>
</evidence>
<organism evidence="16 17">
    <name type="scientific">Paralvinella palmiformis</name>
    <dbReference type="NCBI Taxonomy" id="53620"/>
    <lineage>
        <taxon>Eukaryota</taxon>
        <taxon>Metazoa</taxon>
        <taxon>Spiralia</taxon>
        <taxon>Lophotrochozoa</taxon>
        <taxon>Annelida</taxon>
        <taxon>Polychaeta</taxon>
        <taxon>Sedentaria</taxon>
        <taxon>Canalipalpata</taxon>
        <taxon>Terebellida</taxon>
        <taxon>Terebelliformia</taxon>
        <taxon>Alvinellidae</taxon>
        <taxon>Paralvinella</taxon>
    </lineage>
</organism>
<evidence type="ECO:0000256" key="7">
    <source>
        <dbReference type="ARBA" id="ARBA00022692"/>
    </source>
</evidence>
<dbReference type="Pfam" id="PF00520">
    <property type="entry name" value="Ion_trans"/>
    <property type="match status" value="1"/>
</dbReference>
<dbReference type="Proteomes" id="UP001208570">
    <property type="component" value="Unassembled WGS sequence"/>
</dbReference>
<reference evidence="16" key="1">
    <citation type="journal article" date="2023" name="Mol. Biol. Evol.">
        <title>Third-Generation Sequencing Reveals the Adaptive Role of the Epigenome in Three Deep-Sea Polychaetes.</title>
        <authorList>
            <person name="Perez M."/>
            <person name="Aroh O."/>
            <person name="Sun Y."/>
            <person name="Lan Y."/>
            <person name="Juniper S.K."/>
            <person name="Young C.R."/>
            <person name="Angers B."/>
            <person name="Qian P.Y."/>
        </authorList>
    </citation>
    <scope>NUCLEOTIDE SEQUENCE</scope>
    <source>
        <strain evidence="16">P08H-3</strain>
    </source>
</reference>
<name>A0AAD9KFB3_9ANNE</name>
<feature type="transmembrane region" description="Helical" evidence="14">
    <location>
        <begin position="869"/>
        <end position="887"/>
    </location>
</feature>
<feature type="domain" description="Nudix hydrolase" evidence="15">
    <location>
        <begin position="1425"/>
        <end position="1570"/>
    </location>
</feature>
<accession>A0AAD9KFB3</accession>
<dbReference type="GO" id="GO:0099604">
    <property type="term" value="F:ligand-gated calcium channel activity"/>
    <property type="evidence" value="ECO:0007669"/>
    <property type="project" value="TreeGrafter"/>
</dbReference>
<evidence type="ECO:0000256" key="8">
    <source>
        <dbReference type="ARBA" id="ARBA00022837"/>
    </source>
</evidence>
<keyword evidence="9 14" id="KW-1133">Transmembrane helix</keyword>
<proteinExistence type="inferred from homology"/>
<evidence type="ECO:0000256" key="12">
    <source>
        <dbReference type="ARBA" id="ARBA00023303"/>
    </source>
</evidence>
<dbReference type="Pfam" id="PF25508">
    <property type="entry name" value="TRPM2"/>
    <property type="match status" value="1"/>
</dbReference>
<dbReference type="GO" id="GO:0005886">
    <property type="term" value="C:plasma membrane"/>
    <property type="evidence" value="ECO:0007669"/>
    <property type="project" value="UniProtKB-SubCell"/>
</dbReference>
<evidence type="ECO:0000256" key="1">
    <source>
        <dbReference type="ARBA" id="ARBA00004651"/>
    </source>
</evidence>
<dbReference type="InterPro" id="IPR015797">
    <property type="entry name" value="NUDIX_hydrolase-like_dom_sf"/>
</dbReference>
<keyword evidence="8" id="KW-0106">Calcium</keyword>
<dbReference type="InterPro" id="IPR041491">
    <property type="entry name" value="TRPM_SLOG"/>
</dbReference>
<evidence type="ECO:0000313" key="17">
    <source>
        <dbReference type="Proteomes" id="UP001208570"/>
    </source>
</evidence>
<keyword evidence="5" id="KW-0109">Calcium transport</keyword>
<dbReference type="PANTHER" id="PTHR13800">
    <property type="entry name" value="TRANSIENT RECEPTOR POTENTIAL CATION CHANNEL, SUBFAMILY M, MEMBER 6"/>
    <property type="match status" value="1"/>
</dbReference>
<keyword evidence="10" id="KW-0406">Ion transport</keyword>
<evidence type="ECO:0000313" key="16">
    <source>
        <dbReference type="EMBL" id="KAK2170166.1"/>
    </source>
</evidence>
<comment type="caution">
    <text evidence="16">The sequence shown here is derived from an EMBL/GenBank/DDBJ whole genome shotgun (WGS) entry which is preliminary data.</text>
</comment>
<evidence type="ECO:0000256" key="5">
    <source>
        <dbReference type="ARBA" id="ARBA00022568"/>
    </source>
</evidence>
<evidence type="ECO:0000256" key="14">
    <source>
        <dbReference type="SAM" id="Phobius"/>
    </source>
</evidence>
<dbReference type="InterPro" id="IPR005821">
    <property type="entry name" value="Ion_trans_dom"/>
</dbReference>
<gene>
    <name evidence="16" type="ORF">LSH36_4g18004</name>
</gene>
<evidence type="ECO:0000256" key="11">
    <source>
        <dbReference type="ARBA" id="ARBA00023136"/>
    </source>
</evidence>
<feature type="transmembrane region" description="Helical" evidence="14">
    <location>
        <begin position="1056"/>
        <end position="1081"/>
    </location>
</feature>
<evidence type="ECO:0000256" key="9">
    <source>
        <dbReference type="ARBA" id="ARBA00022989"/>
    </source>
</evidence>